<name>A0A8T2N1V6_9TELE</name>
<dbReference type="Proteomes" id="UP000824540">
    <property type="component" value="Unassembled WGS sequence"/>
</dbReference>
<protein>
    <submittedName>
        <fullName evidence="1">Uncharacterized protein</fullName>
    </submittedName>
</protein>
<reference evidence="1" key="1">
    <citation type="thesis" date="2021" institute="BYU ScholarsArchive" country="Provo, UT, USA">
        <title>Applications of and Algorithms for Genome Assembly and Genomic Analyses with an Emphasis on Marine Teleosts.</title>
        <authorList>
            <person name="Pickett B.D."/>
        </authorList>
    </citation>
    <scope>NUCLEOTIDE SEQUENCE</scope>
    <source>
        <strain evidence="1">HI-2016</strain>
    </source>
</reference>
<dbReference type="EMBL" id="JAFBMS010000238">
    <property type="protein sequence ID" value="KAG9332391.1"/>
    <property type="molecule type" value="Genomic_DNA"/>
</dbReference>
<evidence type="ECO:0000313" key="1">
    <source>
        <dbReference type="EMBL" id="KAG9332391.1"/>
    </source>
</evidence>
<organism evidence="1 2">
    <name type="scientific">Albula glossodonta</name>
    <name type="common">roundjaw bonefish</name>
    <dbReference type="NCBI Taxonomy" id="121402"/>
    <lineage>
        <taxon>Eukaryota</taxon>
        <taxon>Metazoa</taxon>
        <taxon>Chordata</taxon>
        <taxon>Craniata</taxon>
        <taxon>Vertebrata</taxon>
        <taxon>Euteleostomi</taxon>
        <taxon>Actinopterygii</taxon>
        <taxon>Neopterygii</taxon>
        <taxon>Teleostei</taxon>
        <taxon>Albuliformes</taxon>
        <taxon>Albulidae</taxon>
        <taxon>Albula</taxon>
    </lineage>
</organism>
<accession>A0A8T2N1V6</accession>
<proteinExistence type="predicted"/>
<gene>
    <name evidence="1" type="ORF">JZ751_014989</name>
</gene>
<evidence type="ECO:0000313" key="2">
    <source>
        <dbReference type="Proteomes" id="UP000824540"/>
    </source>
</evidence>
<keyword evidence="2" id="KW-1185">Reference proteome</keyword>
<dbReference type="AlphaFoldDB" id="A0A8T2N1V6"/>
<sequence>MPVVCGGGVPDLTLPPPFLSSVCVLEGSPPLLCRGSGPPLNHPQRLYVELPVGICRHEKRSTPISCTWRKREKKRYKLLQHLNEHPIYLLPRGPSGHILSGGPCMGRQQSSNPHQGLVEGKLGHRPLVAMLIHVGAHRYIKPEGASLDRSRPWGPVWLLPSPPAWPLAWALASEVPVYLNSDLLAPLPSPSPSSPTPTSTLQWEEGGVWPVALSTLYPYLSIELCTCDYRTHDHCAPFHMPNDFCRYDN</sequence>
<comment type="caution">
    <text evidence="1">The sequence shown here is derived from an EMBL/GenBank/DDBJ whole genome shotgun (WGS) entry which is preliminary data.</text>
</comment>